<dbReference type="PANTHER" id="PTHR47406:SF2">
    <property type="entry name" value="ALPHA GLUCURONIDASE N-TERMINAL DOMAIN-CONTAINING PROTEIN"/>
    <property type="match status" value="1"/>
</dbReference>
<gene>
    <name evidence="3" type="ORF">Pla110_17980</name>
</gene>
<dbReference type="Proteomes" id="UP000317178">
    <property type="component" value="Chromosome"/>
</dbReference>
<name>A0A518CLH9_9PLAN</name>
<evidence type="ECO:0008006" key="5">
    <source>
        <dbReference type="Google" id="ProtNLM"/>
    </source>
</evidence>
<dbReference type="RefSeq" id="WP_144995180.1">
    <property type="nucleotide sequence ID" value="NZ_CP036281.1"/>
</dbReference>
<protein>
    <recommendedName>
        <fullName evidence="5">Alpha glucuronidase N-terminal domain-containing protein</fullName>
    </recommendedName>
</protein>
<dbReference type="PANTHER" id="PTHR47406">
    <property type="entry name" value="COAGULATION FACTOR 5/8 TYPE, C-TERMINAL"/>
    <property type="match status" value="1"/>
</dbReference>
<dbReference type="SUPFAM" id="SSF55545">
    <property type="entry name" value="beta-N-acetylhexosaminidase-like domain"/>
    <property type="match status" value="1"/>
</dbReference>
<sequence length="846" mass="95513" precursor="true">MNFIRHTLLYVSCLLLITSSSRGEVVHLSNEGVPLLPVIVADKATDRVQQAAKVLSQYLRQISGADFKVSNGDGQSGIAVGTVTDFPELQLDAQFEPGEITRREEYLLKSHSQGLLLIGASELAVEHAVWDLLYRLGYRQYFPGETWEIVPDQPSLSIDVEEFERPDYLSRRIWYGYGFWEYNNEPYQQWCARNRCVPGIQLSTGHAYDRVVKIYRDEFESHPEYWPQLDGIRQAVKNPKPCMGNSGVRALFVKSALDYFEKNPQSDSLSMDPSDGGGWCECEKCARLGSVSDQVVTVANEVAAAIEEKHSGKLVGIYAYNYHASPPSIRVHPNVVVSVATAFIKGDLSLEQIITGWSEQGATLGIREYYSVNVWDRDQPAQALGGNLNYLKRTIPEFHSRGVRFMSAESSDNWGPNGLGYYLAAHMLWNVDDSQQLDVLIDDFLERAFGQAQEPMREYYQQLDGSNPHMLVEDQFARMFLALDQARLQADKPEVRKRIDQLVLYTHYCSLFHQYSIANGADRQSAFEALLRHAYQMRSTMLIHTKALYRDLARRDLTVNIPEGAGWNIPEERNPWKSEVPFEEEGISSMLKQGLADYQPVDIPFEPVSYSDDLVPAADYLQLTTPDPEGSLGVARGLQSFYTYAKNASTEIELFITADAETKLLQPMPVKIKIWKIGGESEAGERETLTVSKETVLRDQTDEAIKIPIKEQGLYRVDVDSEKLPIVVTFKDGQTATIRSTGDSPISDSYKLWRGFFYVPRGTKIIGLVGGDSGEIRDSQGRRLLWLNARQRDFYSVPVPTGEDGKLWEARYVNGDLRLLTVPPLFSTTSQGLLLPREVIQKEIKE</sequence>
<dbReference type="GO" id="GO:0005975">
    <property type="term" value="P:carbohydrate metabolic process"/>
    <property type="evidence" value="ECO:0007669"/>
    <property type="project" value="UniProtKB-ARBA"/>
</dbReference>
<proteinExistence type="predicted"/>
<dbReference type="OrthoDB" id="8565046at2"/>
<dbReference type="EMBL" id="CP036281">
    <property type="protein sequence ID" value="QDU80076.1"/>
    <property type="molecule type" value="Genomic_DNA"/>
</dbReference>
<evidence type="ECO:0000256" key="2">
    <source>
        <dbReference type="SAM" id="SignalP"/>
    </source>
</evidence>
<accession>A0A518CLH9</accession>
<keyword evidence="1" id="KW-0378">Hydrolase</keyword>
<evidence type="ECO:0000313" key="3">
    <source>
        <dbReference type="EMBL" id="QDU80076.1"/>
    </source>
</evidence>
<evidence type="ECO:0000256" key="1">
    <source>
        <dbReference type="ARBA" id="ARBA00022801"/>
    </source>
</evidence>
<dbReference type="InterPro" id="IPR032287">
    <property type="entry name" value="DUF4838"/>
</dbReference>
<reference evidence="3 4" key="1">
    <citation type="submission" date="2019-02" db="EMBL/GenBank/DDBJ databases">
        <title>Deep-cultivation of Planctomycetes and their phenomic and genomic characterization uncovers novel biology.</title>
        <authorList>
            <person name="Wiegand S."/>
            <person name="Jogler M."/>
            <person name="Boedeker C."/>
            <person name="Pinto D."/>
            <person name="Vollmers J."/>
            <person name="Rivas-Marin E."/>
            <person name="Kohn T."/>
            <person name="Peeters S.H."/>
            <person name="Heuer A."/>
            <person name="Rast P."/>
            <person name="Oberbeckmann S."/>
            <person name="Bunk B."/>
            <person name="Jeske O."/>
            <person name="Meyerdierks A."/>
            <person name="Storesund J.E."/>
            <person name="Kallscheuer N."/>
            <person name="Luecker S."/>
            <person name="Lage O.M."/>
            <person name="Pohl T."/>
            <person name="Merkel B.J."/>
            <person name="Hornburger P."/>
            <person name="Mueller R.-W."/>
            <person name="Bruemmer F."/>
            <person name="Labrenz M."/>
            <person name="Spormann A.M."/>
            <person name="Op den Camp H."/>
            <person name="Overmann J."/>
            <person name="Amann R."/>
            <person name="Jetten M.S.M."/>
            <person name="Mascher T."/>
            <person name="Medema M.H."/>
            <person name="Devos D.P."/>
            <person name="Kaster A.-K."/>
            <person name="Ovreas L."/>
            <person name="Rohde M."/>
            <person name="Galperin M.Y."/>
            <person name="Jogler C."/>
        </authorList>
    </citation>
    <scope>NUCLEOTIDE SEQUENCE [LARGE SCALE GENOMIC DNA]</scope>
    <source>
        <strain evidence="3 4">Pla110</strain>
    </source>
</reference>
<dbReference type="AlphaFoldDB" id="A0A518CLH9"/>
<dbReference type="KEGG" id="plon:Pla110_17980"/>
<dbReference type="Pfam" id="PF16126">
    <property type="entry name" value="DUF4838"/>
    <property type="match status" value="1"/>
</dbReference>
<dbReference type="InterPro" id="IPR029018">
    <property type="entry name" value="Hex-like_dom2"/>
</dbReference>
<dbReference type="GO" id="GO:0016787">
    <property type="term" value="F:hydrolase activity"/>
    <property type="evidence" value="ECO:0007669"/>
    <property type="project" value="UniProtKB-KW"/>
</dbReference>
<dbReference type="Gene3D" id="3.30.379.10">
    <property type="entry name" value="Chitobiase/beta-hexosaminidase domain 2-like"/>
    <property type="match status" value="1"/>
</dbReference>
<keyword evidence="4" id="KW-1185">Reference proteome</keyword>
<organism evidence="3 4">
    <name type="scientific">Polystyrenella longa</name>
    <dbReference type="NCBI Taxonomy" id="2528007"/>
    <lineage>
        <taxon>Bacteria</taxon>
        <taxon>Pseudomonadati</taxon>
        <taxon>Planctomycetota</taxon>
        <taxon>Planctomycetia</taxon>
        <taxon>Planctomycetales</taxon>
        <taxon>Planctomycetaceae</taxon>
        <taxon>Polystyrenella</taxon>
    </lineage>
</organism>
<keyword evidence="2" id="KW-0732">Signal</keyword>
<evidence type="ECO:0000313" key="4">
    <source>
        <dbReference type="Proteomes" id="UP000317178"/>
    </source>
</evidence>
<feature type="chain" id="PRO_5022115191" description="Alpha glucuronidase N-terminal domain-containing protein" evidence="2">
    <location>
        <begin position="24"/>
        <end position="846"/>
    </location>
</feature>
<feature type="signal peptide" evidence="2">
    <location>
        <begin position="1"/>
        <end position="23"/>
    </location>
</feature>